<feature type="transmembrane region" description="Helical" evidence="1">
    <location>
        <begin position="6"/>
        <end position="26"/>
    </location>
</feature>
<protein>
    <submittedName>
        <fullName evidence="2">Uncharacterized protein</fullName>
    </submittedName>
</protein>
<proteinExistence type="predicted"/>
<evidence type="ECO:0000256" key="1">
    <source>
        <dbReference type="SAM" id="Phobius"/>
    </source>
</evidence>
<evidence type="ECO:0000313" key="2">
    <source>
        <dbReference type="EMBL" id="HIK00657.1"/>
    </source>
</evidence>
<keyword evidence="1" id="KW-1133">Transmembrane helix</keyword>
<reference evidence="2 3" key="1">
    <citation type="journal article" name="Nat. Commun.">
        <title>Undinarchaeota illuminate DPANN phylogeny and the impact of gene transfer on archaeal evolution.</title>
        <authorList>
            <person name="Dombrowski N."/>
            <person name="Williams T.A."/>
            <person name="Sun J."/>
            <person name="Woodcroft B.J."/>
            <person name="Lee J.H."/>
            <person name="Minh B.Q."/>
            <person name="Rinke C."/>
            <person name="Spang A."/>
        </authorList>
    </citation>
    <scope>NUCLEOTIDE SEQUENCE [LARGE SCALE GENOMIC DNA]</scope>
    <source>
        <strain evidence="2">MAG_bin1129</strain>
    </source>
</reference>
<name>A0A832V487_9ARCH</name>
<dbReference type="AlphaFoldDB" id="A0A832V487"/>
<gene>
    <name evidence="2" type="ORF">H1016_03900</name>
</gene>
<accession>A0A832V487</accession>
<organism evidence="2 3">
    <name type="scientific">Candidatus Naiadarchaeum limnaeum</name>
    <dbReference type="NCBI Taxonomy" id="2756139"/>
    <lineage>
        <taxon>Archaea</taxon>
        <taxon>Candidatus Undinarchaeota</taxon>
        <taxon>Candidatus Undinarchaeia</taxon>
        <taxon>Candidatus Naiadarchaeales</taxon>
        <taxon>Candidatus Naiadarchaeaceae</taxon>
        <taxon>Candidatus Naiadarchaeum</taxon>
    </lineage>
</organism>
<keyword evidence="1" id="KW-0812">Transmembrane</keyword>
<keyword evidence="1" id="KW-0472">Membrane</keyword>
<dbReference type="EMBL" id="DVAB01000033">
    <property type="protein sequence ID" value="HIK00657.1"/>
    <property type="molecule type" value="Genomic_DNA"/>
</dbReference>
<keyword evidence="3" id="KW-1185">Reference proteome</keyword>
<comment type="caution">
    <text evidence="2">The sequence shown here is derived from an EMBL/GenBank/DDBJ whole genome shotgun (WGS) entry which is preliminary data.</text>
</comment>
<evidence type="ECO:0000313" key="3">
    <source>
        <dbReference type="Proteomes" id="UP000646946"/>
    </source>
</evidence>
<sequence>MEYNKTNLIIIIVLIAFLVVGSYFVIKIRREQNQDLYSNIFSCHEQRVPFRVNISACNGIPVSPDEGTLTNTLTSPFVNGVVILVDPGETGGTGVSAFEIYKIYNSLQNYTGKRVGIAYTKPWPNQTNIPVMSIDNATFQNPIILLRRNQSITQIRVDGPAIYVDAISQQDLDSASCKISILTIKKVLNC</sequence>
<dbReference type="Proteomes" id="UP000646946">
    <property type="component" value="Unassembled WGS sequence"/>
</dbReference>